<reference evidence="3 4" key="1">
    <citation type="submission" date="2024-02" db="EMBL/GenBank/DDBJ databases">
        <authorList>
            <person name="Chen Y."/>
            <person name="Shah S."/>
            <person name="Dougan E. K."/>
            <person name="Thang M."/>
            <person name="Chan C."/>
        </authorList>
    </citation>
    <scope>NUCLEOTIDE SEQUENCE [LARGE SCALE GENOMIC DNA]</scope>
</reference>
<proteinExistence type="predicted"/>
<accession>A0ABP0NGQ6</accession>
<dbReference type="InterPro" id="IPR002885">
    <property type="entry name" value="PPR_rpt"/>
</dbReference>
<dbReference type="PANTHER" id="PTHR47936:SF1">
    <property type="entry name" value="PENTATRICOPEPTIDE REPEAT-CONTAINING PROTEIN GUN1, CHLOROPLASTIC"/>
    <property type="match status" value="1"/>
</dbReference>
<dbReference type="InterPro" id="IPR011990">
    <property type="entry name" value="TPR-like_helical_dom_sf"/>
</dbReference>
<dbReference type="EMBL" id="CAXAMN010021740">
    <property type="protein sequence ID" value="CAK9062967.1"/>
    <property type="molecule type" value="Genomic_DNA"/>
</dbReference>
<dbReference type="Proteomes" id="UP001642484">
    <property type="component" value="Unassembled WGS sequence"/>
</dbReference>
<sequence>MALALLGRTIGPNVLGGTAAISACGRAEEWQQSLALFRDLSLEGIVDKVSFNAMLSAFAYSSQWERGLQFLQTDIGNGLDSYGRVSAGTCFAIAALWEAALGLLPETFKAQSHVTHVFNVVVAGCARASQWQRCLDILRMMKSLSLSSLRVSPDDATYSSVISSCDGISLWPRAVALLAEAKAAQVERLKAAPISSCNAAITICGTQHEWRWSLWILDSKTDALDSPNVDSWPDLMSMKSALISCERASKWQECIQLLHMMRGPMPDRMNASRRCSGTVGVTSLPDLVSLTSCASACEKAQLWPIALQLLNSDALEVSFKTECLPLPWMVLCRAFATAKCWQRSLHFFTEMTCWNLHDLPSLDTVLKSLADATKWSHALLLLHAQSLTGLQADVAAGAHAVRAAQEQHINSMKERIDLPELRELRELRSCGCFLPAERAENLHWVKATTLGGLSPLTARVLLADHCIFTKPGGQMQKCPVLLVVEGVAGQDCAARLQDKSSRWQETIMCRATWSLVSLVSLVMVTLVQSCPDYLVNVTRCNRVDRVEDIIGPSAPTCTYDPTFRVSNALDWAYNCSLPVEIRVGLTMSLTGNLSDASYNENVLELLKEWSSQTSNQSVTPMKLQGLNLDIVRWCPRFCVMDDESSEQKMVELYRSFAGDGTSAPPSQIWLGPSTYSFRNAAAQVANEYQTPIILWSIPHLWRNFSIDHSQAAATAASLEPPSTTTRLIKDQISATTRVSSGKG</sequence>
<evidence type="ECO:0000313" key="2">
    <source>
        <dbReference type="EMBL" id="CAK9062840.1"/>
    </source>
</evidence>
<gene>
    <name evidence="2" type="ORF">CCMP2556_LOCUS30900</name>
    <name evidence="3" type="ORF">CCMP2556_LOCUS30973</name>
</gene>
<evidence type="ECO:0008006" key="5">
    <source>
        <dbReference type="Google" id="ProtNLM"/>
    </source>
</evidence>
<organism evidence="3 4">
    <name type="scientific">Durusdinium trenchii</name>
    <dbReference type="NCBI Taxonomy" id="1381693"/>
    <lineage>
        <taxon>Eukaryota</taxon>
        <taxon>Sar</taxon>
        <taxon>Alveolata</taxon>
        <taxon>Dinophyceae</taxon>
        <taxon>Suessiales</taxon>
        <taxon>Symbiodiniaceae</taxon>
        <taxon>Durusdinium</taxon>
    </lineage>
</organism>
<dbReference type="Gene3D" id="1.25.40.10">
    <property type="entry name" value="Tetratricopeptide repeat domain"/>
    <property type="match status" value="2"/>
</dbReference>
<keyword evidence="4" id="KW-1185">Reference proteome</keyword>
<name>A0ABP0NGQ6_9DINO</name>
<dbReference type="PANTHER" id="PTHR47936">
    <property type="entry name" value="PPR_LONG DOMAIN-CONTAINING PROTEIN"/>
    <property type="match status" value="1"/>
</dbReference>
<protein>
    <recommendedName>
        <fullName evidence="5">Pentatricopeptide repeat-containing protein, chloroplastic</fullName>
    </recommendedName>
</protein>
<dbReference type="EMBL" id="CAXAMN010021729">
    <property type="protein sequence ID" value="CAK9062840.1"/>
    <property type="molecule type" value="Genomic_DNA"/>
</dbReference>
<comment type="caution">
    <text evidence="3">The sequence shown here is derived from an EMBL/GenBank/DDBJ whole genome shotgun (WGS) entry which is preliminary data.</text>
</comment>
<evidence type="ECO:0000256" key="1">
    <source>
        <dbReference type="ARBA" id="ARBA00022737"/>
    </source>
</evidence>
<evidence type="ECO:0000313" key="4">
    <source>
        <dbReference type="Proteomes" id="UP001642484"/>
    </source>
</evidence>
<keyword evidence="1" id="KW-0677">Repeat</keyword>
<evidence type="ECO:0000313" key="3">
    <source>
        <dbReference type="EMBL" id="CAK9062967.1"/>
    </source>
</evidence>
<dbReference type="Pfam" id="PF01535">
    <property type="entry name" value="PPR"/>
    <property type="match status" value="1"/>
</dbReference>